<dbReference type="Pfam" id="PF00496">
    <property type="entry name" value="SBP_bac_5"/>
    <property type="match status" value="2"/>
</dbReference>
<name>A0ABZ3EXS0_9FIRM</name>
<evidence type="ECO:0000256" key="3">
    <source>
        <dbReference type="ARBA" id="ARBA00022729"/>
    </source>
</evidence>
<dbReference type="Gene3D" id="3.40.190.10">
    <property type="entry name" value="Periplasmic binding protein-like II"/>
    <property type="match status" value="1"/>
</dbReference>
<dbReference type="InterPro" id="IPR000914">
    <property type="entry name" value="SBP_5_dom"/>
</dbReference>
<evidence type="ECO:0000259" key="6">
    <source>
        <dbReference type="Pfam" id="PF00496"/>
    </source>
</evidence>
<evidence type="ECO:0000256" key="4">
    <source>
        <dbReference type="SAM" id="MobiDB-lite"/>
    </source>
</evidence>
<feature type="chain" id="PRO_5047236346" evidence="5">
    <location>
        <begin position="21"/>
        <end position="771"/>
    </location>
</feature>
<dbReference type="EMBL" id="CP146256">
    <property type="protein sequence ID" value="XAH74355.1"/>
    <property type="molecule type" value="Genomic_DNA"/>
</dbReference>
<evidence type="ECO:0000256" key="5">
    <source>
        <dbReference type="SAM" id="SignalP"/>
    </source>
</evidence>
<evidence type="ECO:0000313" key="8">
    <source>
        <dbReference type="Proteomes" id="UP001451571"/>
    </source>
</evidence>
<proteinExistence type="inferred from homology"/>
<keyword evidence="8" id="KW-1185">Reference proteome</keyword>
<keyword evidence="2" id="KW-0813">Transport</keyword>
<dbReference type="PANTHER" id="PTHR30290:SF9">
    <property type="entry name" value="OLIGOPEPTIDE-BINDING PROTEIN APPA"/>
    <property type="match status" value="1"/>
</dbReference>
<protein>
    <submittedName>
        <fullName evidence="7">ABC transporter substrate-binding protein</fullName>
    </submittedName>
</protein>
<feature type="signal peptide" evidence="5">
    <location>
        <begin position="1"/>
        <end position="20"/>
    </location>
</feature>
<evidence type="ECO:0000256" key="2">
    <source>
        <dbReference type="ARBA" id="ARBA00022448"/>
    </source>
</evidence>
<dbReference type="SUPFAM" id="SSF53850">
    <property type="entry name" value="Periplasmic binding protein-like II"/>
    <property type="match status" value="1"/>
</dbReference>
<reference evidence="7 8" key="1">
    <citation type="submission" date="2024-02" db="EMBL/GenBank/DDBJ databases">
        <title>Bacterial strain from lacustrine sediment.</title>
        <authorList>
            <person name="Petit C."/>
            <person name="Fadhlaoui K."/>
        </authorList>
    </citation>
    <scope>NUCLEOTIDE SEQUENCE [LARGE SCALE GENOMIC DNA]</scope>
    <source>
        <strain evidence="7 8">IPX-CK</strain>
    </source>
</reference>
<accession>A0ABZ3EXS0</accession>
<organism evidence="7 8">
    <name type="scientific">Kineothrix sedimenti</name>
    <dbReference type="NCBI Taxonomy" id="3123317"/>
    <lineage>
        <taxon>Bacteria</taxon>
        <taxon>Bacillati</taxon>
        <taxon>Bacillota</taxon>
        <taxon>Clostridia</taxon>
        <taxon>Lachnospirales</taxon>
        <taxon>Lachnospiraceae</taxon>
        <taxon>Kineothrix</taxon>
    </lineage>
</organism>
<dbReference type="InterPro" id="IPR039424">
    <property type="entry name" value="SBP_5"/>
</dbReference>
<evidence type="ECO:0000256" key="1">
    <source>
        <dbReference type="ARBA" id="ARBA00005695"/>
    </source>
</evidence>
<comment type="similarity">
    <text evidence="1">Belongs to the bacterial solute-binding protein 5 family.</text>
</comment>
<feature type="domain" description="Solute-binding protein family 5" evidence="6">
    <location>
        <begin position="127"/>
        <end position="200"/>
    </location>
</feature>
<dbReference type="Gene3D" id="3.90.76.10">
    <property type="entry name" value="Dipeptide-binding Protein, Domain 1"/>
    <property type="match status" value="1"/>
</dbReference>
<dbReference type="PANTHER" id="PTHR30290">
    <property type="entry name" value="PERIPLASMIC BINDING COMPONENT OF ABC TRANSPORTER"/>
    <property type="match status" value="1"/>
</dbReference>
<dbReference type="RefSeq" id="WP_342757948.1">
    <property type="nucleotide sequence ID" value="NZ_CP146256.1"/>
</dbReference>
<feature type="region of interest" description="Disordered" evidence="4">
    <location>
        <begin position="24"/>
        <end position="53"/>
    </location>
</feature>
<dbReference type="PROSITE" id="PS51257">
    <property type="entry name" value="PROKAR_LIPOPROTEIN"/>
    <property type="match status" value="1"/>
</dbReference>
<evidence type="ECO:0000313" key="7">
    <source>
        <dbReference type="EMBL" id="XAH74355.1"/>
    </source>
</evidence>
<dbReference type="CDD" id="cd00995">
    <property type="entry name" value="PBP2_NikA_DppA_OppA_like"/>
    <property type="match status" value="1"/>
</dbReference>
<feature type="compositionally biased region" description="Low complexity" evidence="4">
    <location>
        <begin position="27"/>
        <end position="49"/>
    </location>
</feature>
<keyword evidence="3 5" id="KW-0732">Signal</keyword>
<dbReference type="Gene3D" id="3.10.105.10">
    <property type="entry name" value="Dipeptide-binding Protein, Domain 3"/>
    <property type="match status" value="1"/>
</dbReference>
<dbReference type="Proteomes" id="UP001451571">
    <property type="component" value="Chromosome"/>
</dbReference>
<feature type="domain" description="Solute-binding protein family 5" evidence="6">
    <location>
        <begin position="309"/>
        <end position="684"/>
    </location>
</feature>
<sequence length="771" mass="84462">MKKRIISLMLASVMVISTLAACGSSNTGTNETPAETPAAETEATDESAAQTGSDTPLVVGYRDFSEKFSMFFSETEYDKDVAAMTQVMLTDVDRSGAVVMNGIEGETINYGGTDYTYTGIADTTVTQNDNDTTTYDFKLRDDITFSDGEPLTADDVIFNLYVYLDSAYDGFTTLNTLPIIGLKNYQANSTAADSVTADDVATYVESMPEALQTAVSENIIAPTLTAEKDWCTENYEAQGAASAEEFFVACYSTDDSYDIAGKDYDTIVSDVIAMYGGDYKTLGSNYAGDEAYFDADVTSLAEKLLIEEKVAAGEGEEVPNIEGVKKLGDYEVSVTINGFDAAAIYKFVELGIAPLHYYGDKSQYNYDNNQFGFPRGDLSIVKEKTTTPMGAGPYKFVKYENKVVYFEANDTYFKSAPKIKNVQFKESDESDMIPGVQQGTVDLSNPDGSKKAFEQIAEINGNGELDGDVIMTDRVDNLGYGYIGINADTVNVGGEASSEQSKDLRKAIATVLSVYRDVSIDSYYGDAASVINYPISNTSWAAPQKSDEGYQVAYSVDAEGNPIYTDSMSAEDKYDAALQAALGYFEAAGYTVTDGKLTAAPAGAKLTYEIIIGGDGKGDHPSFAILTDAKAAFETIGFTLEINDPTDTNIMWDKTNARTQELWAAAWQAEPDPDMYQTYHSESTASNYYQIADPDLDAYIMDARTSSDQGYRKSIYKECLNIIMDWAVEIPVYQRQNCIIYSPERINADTFTPGVTTYYKWWKEIENLEMK</sequence>
<gene>
    <name evidence="7" type="ORF">V6984_00900</name>
</gene>